<proteinExistence type="predicted"/>
<dbReference type="OrthoDB" id="3354157at2759"/>
<keyword evidence="1" id="KW-1133">Transmembrane helix</keyword>
<feature type="transmembrane region" description="Helical" evidence="1">
    <location>
        <begin position="81"/>
        <end position="100"/>
    </location>
</feature>
<dbReference type="GeneID" id="19210453"/>
<protein>
    <submittedName>
        <fullName evidence="2">Uncharacterized protein</fullName>
    </submittedName>
</protein>
<dbReference type="RefSeq" id="XP_007769349.1">
    <property type="nucleotide sequence ID" value="XM_007771159.1"/>
</dbReference>
<accession>A0A5M3MMQ7</accession>
<keyword evidence="1" id="KW-0812">Transmembrane</keyword>
<name>A0A5M3MMQ7_CONPW</name>
<sequence>MLMTSLTVSSVMMLKRVKALYQSTPLVTYILFLVLAIWLGVTLADATKPTRALHSPVVHVCMVNIDPQKQSRKLETRLTSFLIYIAFDTLVFLLTLARALPFQPFTNRDTIARKLAADGLLWYAFITFVNIAHTIMMVRAPPGIENVLGETAFLLQVTMTSRITLSLPKTYRKLTSIDTRWGSRWENYPPIVFAS</sequence>
<organism evidence="2 3">
    <name type="scientific">Coniophora puteana (strain RWD-64-598)</name>
    <name type="common">Brown rot fungus</name>
    <dbReference type="NCBI Taxonomy" id="741705"/>
    <lineage>
        <taxon>Eukaryota</taxon>
        <taxon>Fungi</taxon>
        <taxon>Dikarya</taxon>
        <taxon>Basidiomycota</taxon>
        <taxon>Agaricomycotina</taxon>
        <taxon>Agaricomycetes</taxon>
        <taxon>Agaricomycetidae</taxon>
        <taxon>Boletales</taxon>
        <taxon>Coniophorineae</taxon>
        <taxon>Coniophoraceae</taxon>
        <taxon>Coniophora</taxon>
    </lineage>
</organism>
<comment type="caution">
    <text evidence="2">The sequence shown here is derived from an EMBL/GenBank/DDBJ whole genome shotgun (WGS) entry which is preliminary data.</text>
</comment>
<dbReference type="Proteomes" id="UP000053558">
    <property type="component" value="Unassembled WGS sequence"/>
</dbReference>
<dbReference type="KEGG" id="cput:CONPUDRAFT_82649"/>
<evidence type="ECO:0000313" key="2">
    <source>
        <dbReference type="EMBL" id="EIW80393.1"/>
    </source>
</evidence>
<keyword evidence="3" id="KW-1185">Reference proteome</keyword>
<dbReference type="AlphaFoldDB" id="A0A5M3MMQ7"/>
<feature type="transmembrane region" description="Helical" evidence="1">
    <location>
        <begin position="120"/>
        <end position="138"/>
    </location>
</feature>
<dbReference type="EMBL" id="JH711579">
    <property type="protein sequence ID" value="EIW80393.1"/>
    <property type="molecule type" value="Genomic_DNA"/>
</dbReference>
<keyword evidence="1" id="KW-0472">Membrane</keyword>
<reference evidence="3" key="1">
    <citation type="journal article" date="2012" name="Science">
        <title>The Paleozoic origin of enzymatic lignin decomposition reconstructed from 31 fungal genomes.</title>
        <authorList>
            <person name="Floudas D."/>
            <person name="Binder M."/>
            <person name="Riley R."/>
            <person name="Barry K."/>
            <person name="Blanchette R.A."/>
            <person name="Henrissat B."/>
            <person name="Martinez A.T."/>
            <person name="Otillar R."/>
            <person name="Spatafora J.W."/>
            <person name="Yadav J.S."/>
            <person name="Aerts A."/>
            <person name="Benoit I."/>
            <person name="Boyd A."/>
            <person name="Carlson A."/>
            <person name="Copeland A."/>
            <person name="Coutinho P.M."/>
            <person name="de Vries R.P."/>
            <person name="Ferreira P."/>
            <person name="Findley K."/>
            <person name="Foster B."/>
            <person name="Gaskell J."/>
            <person name="Glotzer D."/>
            <person name="Gorecki P."/>
            <person name="Heitman J."/>
            <person name="Hesse C."/>
            <person name="Hori C."/>
            <person name="Igarashi K."/>
            <person name="Jurgens J.A."/>
            <person name="Kallen N."/>
            <person name="Kersten P."/>
            <person name="Kohler A."/>
            <person name="Kuees U."/>
            <person name="Kumar T.K.A."/>
            <person name="Kuo A."/>
            <person name="LaButti K."/>
            <person name="Larrondo L.F."/>
            <person name="Lindquist E."/>
            <person name="Ling A."/>
            <person name="Lombard V."/>
            <person name="Lucas S."/>
            <person name="Lundell T."/>
            <person name="Martin R."/>
            <person name="McLaughlin D.J."/>
            <person name="Morgenstern I."/>
            <person name="Morin E."/>
            <person name="Murat C."/>
            <person name="Nagy L.G."/>
            <person name="Nolan M."/>
            <person name="Ohm R.A."/>
            <person name="Patyshakuliyeva A."/>
            <person name="Rokas A."/>
            <person name="Ruiz-Duenas F.J."/>
            <person name="Sabat G."/>
            <person name="Salamov A."/>
            <person name="Samejima M."/>
            <person name="Schmutz J."/>
            <person name="Slot J.C."/>
            <person name="St John F."/>
            <person name="Stenlid J."/>
            <person name="Sun H."/>
            <person name="Sun S."/>
            <person name="Syed K."/>
            <person name="Tsang A."/>
            <person name="Wiebenga A."/>
            <person name="Young D."/>
            <person name="Pisabarro A."/>
            <person name="Eastwood D.C."/>
            <person name="Martin F."/>
            <person name="Cullen D."/>
            <person name="Grigoriev I.V."/>
            <person name="Hibbett D.S."/>
        </authorList>
    </citation>
    <scope>NUCLEOTIDE SEQUENCE [LARGE SCALE GENOMIC DNA]</scope>
    <source>
        <strain evidence="3">RWD-64-598 SS2</strain>
    </source>
</reference>
<feature type="transmembrane region" description="Helical" evidence="1">
    <location>
        <begin position="29"/>
        <end position="46"/>
    </location>
</feature>
<evidence type="ECO:0000313" key="3">
    <source>
        <dbReference type="Proteomes" id="UP000053558"/>
    </source>
</evidence>
<gene>
    <name evidence="2" type="ORF">CONPUDRAFT_82649</name>
</gene>
<evidence type="ECO:0000256" key="1">
    <source>
        <dbReference type="SAM" id="Phobius"/>
    </source>
</evidence>